<dbReference type="InterPro" id="IPR034660">
    <property type="entry name" value="DinB/YfiT-like"/>
</dbReference>
<dbReference type="PANTHER" id="PTHR23150">
    <property type="entry name" value="SULFATASE MODIFYING FACTOR 1, 2"/>
    <property type="match status" value="1"/>
</dbReference>
<dbReference type="InterPro" id="IPR024775">
    <property type="entry name" value="DinB-like"/>
</dbReference>
<proteinExistence type="predicted"/>
<accession>A0A5C1E8I1</accession>
<dbReference type="GO" id="GO:0052699">
    <property type="term" value="P:ergothioneine biosynthetic process"/>
    <property type="evidence" value="ECO:0007669"/>
    <property type="project" value="InterPro"/>
</dbReference>
<dbReference type="InterPro" id="IPR051043">
    <property type="entry name" value="Sulfatase_Mod_Factor_Kinase"/>
</dbReference>
<dbReference type="InterPro" id="IPR017806">
    <property type="entry name" value="EgtB"/>
</dbReference>
<gene>
    <name evidence="6" type="ORF">OTERR_14680</name>
</gene>
<evidence type="ECO:0000259" key="5">
    <source>
        <dbReference type="Pfam" id="PF12867"/>
    </source>
</evidence>
<protein>
    <recommendedName>
        <fullName evidence="8">Ergothioneine biosynthesis protein EgtB</fullName>
    </recommendedName>
</protein>
<evidence type="ECO:0000256" key="1">
    <source>
        <dbReference type="ARBA" id="ARBA00023002"/>
    </source>
</evidence>
<feature type="domain" description="DinB-like" evidence="5">
    <location>
        <begin position="17"/>
        <end position="145"/>
    </location>
</feature>
<evidence type="ECO:0000256" key="3">
    <source>
        <dbReference type="ARBA" id="ARBA00037882"/>
    </source>
</evidence>
<keyword evidence="2" id="KW-0408">Iron</keyword>
<dbReference type="SUPFAM" id="SSF109854">
    <property type="entry name" value="DinB/YfiT-like putative metalloenzymes"/>
    <property type="match status" value="1"/>
</dbReference>
<dbReference type="InterPro" id="IPR042095">
    <property type="entry name" value="SUMF_sf"/>
</dbReference>
<evidence type="ECO:0000256" key="2">
    <source>
        <dbReference type="ARBA" id="ARBA00023004"/>
    </source>
</evidence>
<keyword evidence="7" id="KW-1185">Reference proteome</keyword>
<organism evidence="6 7">
    <name type="scientific">Oryzomicrobium terrae</name>
    <dbReference type="NCBI Taxonomy" id="1735038"/>
    <lineage>
        <taxon>Bacteria</taxon>
        <taxon>Pseudomonadati</taxon>
        <taxon>Pseudomonadota</taxon>
        <taxon>Betaproteobacteria</taxon>
        <taxon>Rhodocyclales</taxon>
        <taxon>Rhodocyclaceae</taxon>
        <taxon>Oryzomicrobium</taxon>
    </lineage>
</organism>
<reference evidence="6 7" key="1">
    <citation type="submission" date="2017-07" db="EMBL/GenBank/DDBJ databases">
        <title>Complete genome sequence of Oryzomicrobium terrae TPP412.</title>
        <authorList>
            <person name="Chiu L.-W."/>
            <person name="Lo K.-J."/>
            <person name="Tsai Y.-M."/>
            <person name="Lin S.-S."/>
            <person name="Kuo C.-H."/>
            <person name="Liu C.-T."/>
        </authorList>
    </citation>
    <scope>NUCLEOTIDE SEQUENCE [LARGE SCALE GENOMIC DNA]</scope>
    <source>
        <strain evidence="6 7">TPP412</strain>
    </source>
</reference>
<evidence type="ECO:0000313" key="6">
    <source>
        <dbReference type="EMBL" id="QEL64944.1"/>
    </source>
</evidence>
<dbReference type="SUPFAM" id="SSF56436">
    <property type="entry name" value="C-type lectin-like"/>
    <property type="match status" value="1"/>
</dbReference>
<sequence>MMPAPADASGCDLAARYAAVRARTLALAEGLSDADATVQSMDDASPAKWHLAHTTWFFEEFVLAGAAPAYRGYDARYRYLFNSYYDSVGARHPRHRRGLLTRPSLAEVLEYRAHVDDAMARLLGTPLAEGLAARLVLGLHHEQQHQELLLTDLLHLFAQNPLRPAYRPRAEAAARASTAPSPPAWIAYPGGRYEVGHDSATAPGFAFDCEGPRHAVLLRPFRLAARPVSNAEWCDFIADGGYRTPALWLSDGWKTVQGDGWTAPLYWENPADEPPRAMTLAGVQALDPAAPVAHVSFYEADAYARWAGKRLPSEYEWEVAARELPIAGNFADSGALHPLATPAAQGALGPQAEPAGAASAPAQMYGDVWEWSASPFVAYPGFRPAAGAIGEYNGKFMCNQFVLRGGSCATPAGHLRATYRNFFYPHQRWQFAGLRLAEDAA</sequence>
<evidence type="ECO:0000313" key="7">
    <source>
        <dbReference type="Proteomes" id="UP000323671"/>
    </source>
</evidence>
<dbReference type="InterPro" id="IPR016187">
    <property type="entry name" value="CTDL_fold"/>
</dbReference>
<dbReference type="Proteomes" id="UP000323671">
    <property type="component" value="Chromosome"/>
</dbReference>
<dbReference type="EMBL" id="CP022579">
    <property type="protein sequence ID" value="QEL64944.1"/>
    <property type="molecule type" value="Genomic_DNA"/>
</dbReference>
<dbReference type="PANTHER" id="PTHR23150:SF36">
    <property type="entry name" value="HERCYNINE OXYGENASE"/>
    <property type="match status" value="1"/>
</dbReference>
<name>A0A5C1E8I1_9RHOO</name>
<feature type="domain" description="Sulfatase-modifying factor enzyme-like" evidence="4">
    <location>
        <begin position="183"/>
        <end position="437"/>
    </location>
</feature>
<comment type="pathway">
    <text evidence="3">Amino-acid biosynthesis; ergothioneine biosynthesis.</text>
</comment>
<evidence type="ECO:0000259" key="4">
    <source>
        <dbReference type="Pfam" id="PF03781"/>
    </source>
</evidence>
<evidence type="ECO:0008006" key="8">
    <source>
        <dbReference type="Google" id="ProtNLM"/>
    </source>
</evidence>
<dbReference type="KEGG" id="otr:OTERR_14680"/>
<dbReference type="Pfam" id="PF12867">
    <property type="entry name" value="DinB_2"/>
    <property type="match status" value="1"/>
</dbReference>
<dbReference type="NCBIfam" id="TIGR03440">
    <property type="entry name" value="egtB_TIGR03440"/>
    <property type="match status" value="1"/>
</dbReference>
<dbReference type="Gene3D" id="3.90.1580.10">
    <property type="entry name" value="paralog of FGE (formylglycine-generating enzyme)"/>
    <property type="match status" value="1"/>
</dbReference>
<keyword evidence="1" id="KW-0560">Oxidoreductase</keyword>
<dbReference type="AlphaFoldDB" id="A0A5C1E8I1"/>
<dbReference type="InterPro" id="IPR005532">
    <property type="entry name" value="SUMF_dom"/>
</dbReference>
<dbReference type="Pfam" id="PF03781">
    <property type="entry name" value="FGE-sulfatase"/>
    <property type="match status" value="1"/>
</dbReference>